<comment type="cofactor">
    <cofactor evidence="4">
        <name>Zn(2+)</name>
        <dbReference type="ChEBI" id="CHEBI:29105"/>
    </cofactor>
</comment>
<comment type="cofactor">
    <cofactor evidence="5">
        <name>Fe(2+)</name>
        <dbReference type="ChEBI" id="CHEBI:29033"/>
    </cofactor>
</comment>
<dbReference type="FunFam" id="3.20.20.70:FF:000191">
    <property type="entry name" value="ribulose-phosphate 3-epimerase isoform X2"/>
    <property type="match status" value="1"/>
</dbReference>
<gene>
    <name evidence="16" type="primary">rpe</name>
    <name evidence="16" type="ORF">C7B45_15840</name>
</gene>
<evidence type="ECO:0000256" key="15">
    <source>
        <dbReference type="NCBIfam" id="TIGR01163"/>
    </source>
</evidence>
<comment type="caution">
    <text evidence="16">The sequence shown here is derived from an EMBL/GenBank/DDBJ whole genome shotgun (WGS) entry which is preliminary data.</text>
</comment>
<protein>
    <recommendedName>
        <fullName evidence="8 15">Ribulose-phosphate 3-epimerase</fullName>
        <ecNumber evidence="8 15">5.1.3.1</ecNumber>
    </recommendedName>
</protein>
<keyword evidence="13" id="KW-0413">Isomerase</keyword>
<dbReference type="Gene3D" id="3.20.20.70">
    <property type="entry name" value="Aldolase class I"/>
    <property type="match status" value="1"/>
</dbReference>
<organism evidence="16 17">
    <name type="scientific">Sulfobacillus acidophilus</name>
    <dbReference type="NCBI Taxonomy" id="53633"/>
    <lineage>
        <taxon>Bacteria</taxon>
        <taxon>Bacillati</taxon>
        <taxon>Bacillota</taxon>
        <taxon>Clostridia</taxon>
        <taxon>Eubacteriales</taxon>
        <taxon>Clostridiales Family XVII. Incertae Sedis</taxon>
        <taxon>Sulfobacillus</taxon>
    </lineage>
</organism>
<dbReference type="PANTHER" id="PTHR11749">
    <property type="entry name" value="RIBULOSE-5-PHOSPHATE-3-EPIMERASE"/>
    <property type="match status" value="1"/>
</dbReference>
<dbReference type="NCBIfam" id="NF004076">
    <property type="entry name" value="PRK05581.1-4"/>
    <property type="match status" value="1"/>
</dbReference>
<comment type="cofactor">
    <cofactor evidence="3">
        <name>Co(2+)</name>
        <dbReference type="ChEBI" id="CHEBI:48828"/>
    </cofactor>
</comment>
<keyword evidence="12" id="KW-0464">Manganese</keyword>
<evidence type="ECO:0000256" key="3">
    <source>
        <dbReference type="ARBA" id="ARBA00001941"/>
    </source>
</evidence>
<reference evidence="16 17" key="1">
    <citation type="journal article" date="2014" name="BMC Genomics">
        <title>Comparison of environmental and isolate Sulfobacillus genomes reveals diverse carbon, sulfur, nitrogen, and hydrogen metabolisms.</title>
        <authorList>
            <person name="Justice N.B."/>
            <person name="Norman A."/>
            <person name="Brown C.T."/>
            <person name="Singh A."/>
            <person name="Thomas B.C."/>
            <person name="Banfield J.F."/>
        </authorList>
    </citation>
    <scope>NUCLEOTIDE SEQUENCE [LARGE SCALE GENOMIC DNA]</scope>
    <source>
        <strain evidence="16">AMDSBA3</strain>
    </source>
</reference>
<dbReference type="EC" id="5.1.3.1" evidence="8 15"/>
<evidence type="ECO:0000313" key="17">
    <source>
        <dbReference type="Proteomes" id="UP000241848"/>
    </source>
</evidence>
<dbReference type="GO" id="GO:0046872">
    <property type="term" value="F:metal ion binding"/>
    <property type="evidence" value="ECO:0007669"/>
    <property type="project" value="UniProtKB-KW"/>
</dbReference>
<dbReference type="InterPro" id="IPR026019">
    <property type="entry name" value="Ribul_P_3_epim"/>
</dbReference>
<sequence>MMANRFEIELSASLMCANLLHLGRDLDALTAAGIHRWHFDIMDGHFVPNITMGFDLLKAVTHYSSLPTDVHLMVDNPEKFVEDLVKSRATRIYFHVESTRAPHRLARTIRELGCEPGVAINPATPIDMLNTVLPLVDAVLFMAVDPGFAGQPLVPHIEDKVATFSQMIVSHPPLAVIVDGHIDLETARLMVNAGANGLVLGTSALFLKDTSFLEAVHRLWAALDLQGGVR</sequence>
<dbReference type="AlphaFoldDB" id="A0A2T2WDB6"/>
<dbReference type="GO" id="GO:0006098">
    <property type="term" value="P:pentose-phosphate shunt"/>
    <property type="evidence" value="ECO:0007669"/>
    <property type="project" value="UniProtKB-UniRule"/>
</dbReference>
<keyword evidence="11" id="KW-0408">Iron</keyword>
<evidence type="ECO:0000256" key="5">
    <source>
        <dbReference type="ARBA" id="ARBA00001954"/>
    </source>
</evidence>
<comment type="catalytic activity">
    <reaction evidence="1">
        <text>D-ribulose 5-phosphate = D-xylulose 5-phosphate</text>
        <dbReference type="Rhea" id="RHEA:13677"/>
        <dbReference type="ChEBI" id="CHEBI:57737"/>
        <dbReference type="ChEBI" id="CHEBI:58121"/>
        <dbReference type="EC" id="5.1.3.1"/>
    </reaction>
</comment>
<accession>A0A2T2WDB6</accession>
<evidence type="ECO:0000256" key="10">
    <source>
        <dbReference type="ARBA" id="ARBA00022833"/>
    </source>
</evidence>
<evidence type="ECO:0000256" key="12">
    <source>
        <dbReference type="ARBA" id="ARBA00023211"/>
    </source>
</evidence>
<proteinExistence type="inferred from homology"/>
<dbReference type="GO" id="GO:0005975">
    <property type="term" value="P:carbohydrate metabolic process"/>
    <property type="evidence" value="ECO:0007669"/>
    <property type="project" value="InterPro"/>
</dbReference>
<comment type="subunit">
    <text evidence="7">Homodimer.</text>
</comment>
<dbReference type="Pfam" id="PF00834">
    <property type="entry name" value="Ribul_P_3_epim"/>
    <property type="match status" value="1"/>
</dbReference>
<evidence type="ECO:0000256" key="6">
    <source>
        <dbReference type="ARBA" id="ARBA00009541"/>
    </source>
</evidence>
<evidence type="ECO:0000256" key="4">
    <source>
        <dbReference type="ARBA" id="ARBA00001947"/>
    </source>
</evidence>
<keyword evidence="14" id="KW-0119">Carbohydrate metabolism</keyword>
<evidence type="ECO:0000313" key="16">
    <source>
        <dbReference type="EMBL" id="PSR20227.1"/>
    </source>
</evidence>
<evidence type="ECO:0000256" key="8">
    <source>
        <dbReference type="ARBA" id="ARBA00013188"/>
    </source>
</evidence>
<comment type="similarity">
    <text evidence="6">Belongs to the ribulose-phosphate 3-epimerase family.</text>
</comment>
<evidence type="ECO:0000256" key="1">
    <source>
        <dbReference type="ARBA" id="ARBA00001782"/>
    </source>
</evidence>
<dbReference type="CDD" id="cd00429">
    <property type="entry name" value="RPE"/>
    <property type="match status" value="1"/>
</dbReference>
<evidence type="ECO:0000256" key="2">
    <source>
        <dbReference type="ARBA" id="ARBA00001936"/>
    </source>
</evidence>
<keyword evidence="10" id="KW-0862">Zinc</keyword>
<evidence type="ECO:0000256" key="13">
    <source>
        <dbReference type="ARBA" id="ARBA00023235"/>
    </source>
</evidence>
<dbReference type="SUPFAM" id="SSF51366">
    <property type="entry name" value="Ribulose-phoshate binding barrel"/>
    <property type="match status" value="1"/>
</dbReference>
<dbReference type="InterPro" id="IPR011060">
    <property type="entry name" value="RibuloseP-bd_barrel"/>
</dbReference>
<dbReference type="GO" id="GO:0004750">
    <property type="term" value="F:D-ribulose-phosphate 3-epimerase activity"/>
    <property type="evidence" value="ECO:0007669"/>
    <property type="project" value="UniProtKB-UniRule"/>
</dbReference>
<evidence type="ECO:0000256" key="7">
    <source>
        <dbReference type="ARBA" id="ARBA00011738"/>
    </source>
</evidence>
<dbReference type="Proteomes" id="UP000241848">
    <property type="component" value="Unassembled WGS sequence"/>
</dbReference>
<dbReference type="InterPro" id="IPR013785">
    <property type="entry name" value="Aldolase_TIM"/>
</dbReference>
<name>A0A2T2WDB6_9FIRM</name>
<evidence type="ECO:0000256" key="14">
    <source>
        <dbReference type="ARBA" id="ARBA00023277"/>
    </source>
</evidence>
<dbReference type="EMBL" id="PXYV01000075">
    <property type="protein sequence ID" value="PSR20227.1"/>
    <property type="molecule type" value="Genomic_DNA"/>
</dbReference>
<dbReference type="InterPro" id="IPR000056">
    <property type="entry name" value="Ribul_P_3_epim-like"/>
</dbReference>
<dbReference type="NCBIfam" id="TIGR01163">
    <property type="entry name" value="rpe"/>
    <property type="match status" value="1"/>
</dbReference>
<evidence type="ECO:0000256" key="9">
    <source>
        <dbReference type="ARBA" id="ARBA00022723"/>
    </source>
</evidence>
<evidence type="ECO:0000256" key="11">
    <source>
        <dbReference type="ARBA" id="ARBA00023004"/>
    </source>
</evidence>
<comment type="cofactor">
    <cofactor evidence="2">
        <name>Mn(2+)</name>
        <dbReference type="ChEBI" id="CHEBI:29035"/>
    </cofactor>
</comment>
<keyword evidence="9" id="KW-0479">Metal-binding</keyword>